<sequence length="60" mass="6986">MNDFVQEIMNMTARNEQIIILMLNQSKISDDFECLMAWIQTLERAIPIAWKVVKTKESGV</sequence>
<accession>W6TF82</accession>
<dbReference type="EMBL" id="AWTR02000022">
    <property type="protein sequence ID" value="ETZ07636.1"/>
    <property type="molecule type" value="Genomic_DNA"/>
</dbReference>
<reference evidence="1 2" key="1">
    <citation type="journal article" date="2014" name="FEMS Microbiol. Lett.">
        <title>Draft genome sequences of three Holospora species (Holospora obtusa, Holospora undulata, and Holospora elegans), endonuclear symbiotic bacteria of the ciliate Paramecium caudatum.</title>
        <authorList>
            <person name="Dohra H."/>
            <person name="Tanaka K."/>
            <person name="Suzuki T."/>
            <person name="Fujishima M."/>
            <person name="Suzuki H."/>
        </authorList>
    </citation>
    <scope>NUCLEOTIDE SEQUENCE [LARGE SCALE GENOMIC DNA]</scope>
    <source>
        <strain evidence="1 2">F1</strain>
    </source>
</reference>
<organism evidence="1 2">
    <name type="scientific">Holospora obtusa F1</name>
    <dbReference type="NCBI Taxonomy" id="1399147"/>
    <lineage>
        <taxon>Bacteria</taxon>
        <taxon>Pseudomonadati</taxon>
        <taxon>Pseudomonadota</taxon>
        <taxon>Alphaproteobacteria</taxon>
        <taxon>Holosporales</taxon>
        <taxon>Holosporaceae</taxon>
        <taxon>Holospora</taxon>
    </lineage>
</organism>
<protein>
    <submittedName>
        <fullName evidence="1">Uncharacterized protein</fullName>
    </submittedName>
</protein>
<evidence type="ECO:0000313" key="1">
    <source>
        <dbReference type="EMBL" id="ETZ07636.1"/>
    </source>
</evidence>
<dbReference type="RefSeq" id="WP_021827438.1">
    <property type="nucleotide sequence ID" value="NZ_AWTR02000022.1"/>
</dbReference>
<proteinExistence type="predicted"/>
<evidence type="ECO:0000313" key="2">
    <source>
        <dbReference type="Proteomes" id="UP000019112"/>
    </source>
</evidence>
<keyword evidence="2" id="KW-1185">Reference proteome</keyword>
<dbReference type="AlphaFoldDB" id="W6TF82"/>
<dbReference type="OrthoDB" id="58819at2"/>
<gene>
    <name evidence="1" type="ORF">P618_200176</name>
</gene>
<dbReference type="Proteomes" id="UP000019112">
    <property type="component" value="Unassembled WGS sequence"/>
</dbReference>
<name>W6TF82_HOLOB</name>
<comment type="caution">
    <text evidence="1">The sequence shown here is derived from an EMBL/GenBank/DDBJ whole genome shotgun (WGS) entry which is preliminary data.</text>
</comment>